<organism evidence="3">
    <name type="scientific">Picea sitchensis</name>
    <name type="common">Sitka spruce</name>
    <name type="synonym">Pinus sitchensis</name>
    <dbReference type="NCBI Taxonomy" id="3332"/>
    <lineage>
        <taxon>Eukaryota</taxon>
        <taxon>Viridiplantae</taxon>
        <taxon>Streptophyta</taxon>
        <taxon>Embryophyta</taxon>
        <taxon>Tracheophyta</taxon>
        <taxon>Spermatophyta</taxon>
        <taxon>Pinopsida</taxon>
        <taxon>Pinidae</taxon>
        <taxon>Conifers I</taxon>
        <taxon>Pinales</taxon>
        <taxon>Pinaceae</taxon>
        <taxon>Picea</taxon>
    </lineage>
</organism>
<name>A9NJY0_PICSI</name>
<dbReference type="InterPro" id="IPR019721">
    <property type="entry name" value="NADH-UbQ_OxRdtase_su21_N"/>
</dbReference>
<dbReference type="AlphaFoldDB" id="A9NJY0"/>
<evidence type="ECO:0000313" key="3">
    <source>
        <dbReference type="EMBL" id="ABK20941.1"/>
    </source>
</evidence>
<keyword evidence="1" id="KW-1133">Transmembrane helix</keyword>
<keyword evidence="1" id="KW-0472">Membrane</keyword>
<evidence type="ECO:0000256" key="1">
    <source>
        <dbReference type="SAM" id="Phobius"/>
    </source>
</evidence>
<evidence type="ECO:0000259" key="2">
    <source>
        <dbReference type="Pfam" id="PF10785"/>
    </source>
</evidence>
<dbReference type="PANTHER" id="PTHR34062">
    <property type="entry name" value="OXIDOREDUCTASE 21 KDA SUBUNIT, PUTATIVE (AFU_ORTHOLOGUE AFUA_4G04750)-RELATED"/>
    <property type="match status" value="1"/>
</dbReference>
<dbReference type="EMBL" id="EF081546">
    <property type="protein sequence ID" value="ABK20941.1"/>
    <property type="molecule type" value="mRNA"/>
</dbReference>
<accession>A9NJY0</accession>
<protein>
    <recommendedName>
        <fullName evidence="2">NADH-ubiquinone oxidoreductase 21kDa subunit N-terminal domain-containing protein</fullName>
    </recommendedName>
</protein>
<keyword evidence="1" id="KW-0812">Transmembrane</keyword>
<dbReference type="PANTHER" id="PTHR34062:SF1">
    <property type="entry name" value="NADH-UBIQUINONE OXIDOREDUCTASE 21KDA SUBUNIT N-TERMINAL DOMAIN-CONTAINING PROTEIN"/>
    <property type="match status" value="1"/>
</dbReference>
<proteinExistence type="evidence at transcript level"/>
<sequence length="108" mass="11745">MNLNTETLGMLAKPEYPVIDKNPPFTKAVANFSFLDYLRMTTITSASVPFGYLAGGNCSLRGPSMVTAGIIGLMGGFMFAYQNSAGRLMGLFPNEEDVARYKKKGKSF</sequence>
<feature type="domain" description="NADH-ubiquinone oxidoreductase 21kDa subunit N-terminal" evidence="2">
    <location>
        <begin position="14"/>
        <end position="91"/>
    </location>
</feature>
<dbReference type="InterPro" id="IPR053229">
    <property type="entry name" value="NADH-Q_oxidrdct_subunit"/>
</dbReference>
<feature type="transmembrane region" description="Helical" evidence="1">
    <location>
        <begin position="62"/>
        <end position="81"/>
    </location>
</feature>
<dbReference type="OMA" id="QGYKANP"/>
<reference evidence="3" key="1">
    <citation type="journal article" date="2008" name="BMC Genomics">
        <title>A conifer genomics resource of 200,000 spruce (Picea spp.) ESTs and 6,464 high-quality, sequence-finished full-length cDNAs for Sitka spruce (Picea sitchensis).</title>
        <authorList>
            <person name="Ralph S.G."/>
            <person name="Chun H.J."/>
            <person name="Kolosova N."/>
            <person name="Cooper D."/>
            <person name="Oddy C."/>
            <person name="Ritland C.E."/>
            <person name="Kirkpatrick R."/>
            <person name="Moore R."/>
            <person name="Barber S."/>
            <person name="Holt R.A."/>
            <person name="Jones S.J."/>
            <person name="Marra M.A."/>
            <person name="Douglas C.J."/>
            <person name="Ritland K."/>
            <person name="Bohlmann J."/>
        </authorList>
    </citation>
    <scope>NUCLEOTIDE SEQUENCE</scope>
    <source>
        <tissue evidence="3">Green portion of the leader tissue</tissue>
    </source>
</reference>
<dbReference type="Pfam" id="PF10785">
    <property type="entry name" value="NADH-u_ox-rdase"/>
    <property type="match status" value="1"/>
</dbReference>